<organism evidence="1 2">
    <name type="scientific">Acaulospora colombiana</name>
    <dbReference type="NCBI Taxonomy" id="27376"/>
    <lineage>
        <taxon>Eukaryota</taxon>
        <taxon>Fungi</taxon>
        <taxon>Fungi incertae sedis</taxon>
        <taxon>Mucoromycota</taxon>
        <taxon>Glomeromycotina</taxon>
        <taxon>Glomeromycetes</taxon>
        <taxon>Diversisporales</taxon>
        <taxon>Acaulosporaceae</taxon>
        <taxon>Acaulospora</taxon>
    </lineage>
</organism>
<feature type="non-terminal residue" evidence="1">
    <location>
        <position position="1"/>
    </location>
</feature>
<name>A0ACA9N0E8_9GLOM</name>
<protein>
    <submittedName>
        <fullName evidence="1">6343_t:CDS:1</fullName>
    </submittedName>
</protein>
<comment type="caution">
    <text evidence="1">The sequence shown here is derived from an EMBL/GenBank/DDBJ whole genome shotgun (WGS) entry which is preliminary data.</text>
</comment>
<proteinExistence type="predicted"/>
<evidence type="ECO:0000313" key="1">
    <source>
        <dbReference type="EMBL" id="CAG8623681.1"/>
    </source>
</evidence>
<evidence type="ECO:0000313" key="2">
    <source>
        <dbReference type="Proteomes" id="UP000789525"/>
    </source>
</evidence>
<keyword evidence="2" id="KW-1185">Reference proteome</keyword>
<dbReference type="EMBL" id="CAJVPT010017094">
    <property type="protein sequence ID" value="CAG8623681.1"/>
    <property type="molecule type" value="Genomic_DNA"/>
</dbReference>
<gene>
    <name evidence="1" type="ORF">ACOLOM_LOCUS7413</name>
</gene>
<reference evidence="1" key="1">
    <citation type="submission" date="2021-06" db="EMBL/GenBank/DDBJ databases">
        <authorList>
            <person name="Kallberg Y."/>
            <person name="Tangrot J."/>
            <person name="Rosling A."/>
        </authorList>
    </citation>
    <scope>NUCLEOTIDE SEQUENCE</scope>
    <source>
        <strain evidence="1">CL356</strain>
    </source>
</reference>
<accession>A0ACA9N0E8</accession>
<dbReference type="Proteomes" id="UP000789525">
    <property type="component" value="Unassembled WGS sequence"/>
</dbReference>
<sequence length="90" mass="10048">QRKDLTGVINNGEIYLFGGTDENQTIWYDDMVILDTLHFAWNNGVNATIVSNPRAGYAAVLLNDGRVIYIGGLNGKQSFVPMDQVRAHFF</sequence>